<organism evidence="2 3">
    <name type="scientific">Candidatus Woesebacteria bacterium RBG_16_34_12</name>
    <dbReference type="NCBI Taxonomy" id="1802480"/>
    <lineage>
        <taxon>Bacteria</taxon>
        <taxon>Candidatus Woeseibacteriota</taxon>
    </lineage>
</organism>
<dbReference type="AlphaFoldDB" id="A0A1F7X718"/>
<evidence type="ECO:0000256" key="1">
    <source>
        <dbReference type="SAM" id="Phobius"/>
    </source>
</evidence>
<feature type="transmembrane region" description="Helical" evidence="1">
    <location>
        <begin position="6"/>
        <end position="24"/>
    </location>
</feature>
<dbReference type="Proteomes" id="UP000177053">
    <property type="component" value="Unassembled WGS sequence"/>
</dbReference>
<dbReference type="InterPro" id="IPR011055">
    <property type="entry name" value="Dup_hybrid_motif"/>
</dbReference>
<name>A0A1F7X718_9BACT</name>
<evidence type="ECO:0000313" key="2">
    <source>
        <dbReference type="EMBL" id="OGM10703.1"/>
    </source>
</evidence>
<proteinExistence type="predicted"/>
<dbReference type="EMBL" id="MGFS01000032">
    <property type="protein sequence ID" value="OGM10703.1"/>
    <property type="molecule type" value="Genomic_DNA"/>
</dbReference>
<evidence type="ECO:0000313" key="3">
    <source>
        <dbReference type="Proteomes" id="UP000177053"/>
    </source>
</evidence>
<comment type="caution">
    <text evidence="2">The sequence shown here is derived from an EMBL/GenBank/DDBJ whole genome shotgun (WGS) entry which is preliminary data.</text>
</comment>
<protein>
    <recommendedName>
        <fullName evidence="4">Peptidase M23 domain-containing protein</fullName>
    </recommendedName>
</protein>
<keyword evidence="1" id="KW-1133">Transmembrane helix</keyword>
<gene>
    <name evidence="2" type="ORF">A2Z22_05345</name>
</gene>
<reference evidence="2 3" key="1">
    <citation type="journal article" date="2016" name="Nat. Commun.">
        <title>Thousands of microbial genomes shed light on interconnected biogeochemical processes in an aquifer system.</title>
        <authorList>
            <person name="Anantharaman K."/>
            <person name="Brown C.T."/>
            <person name="Hug L.A."/>
            <person name="Sharon I."/>
            <person name="Castelle C.J."/>
            <person name="Probst A.J."/>
            <person name="Thomas B.C."/>
            <person name="Singh A."/>
            <person name="Wilkins M.J."/>
            <person name="Karaoz U."/>
            <person name="Brodie E.L."/>
            <person name="Williams K.H."/>
            <person name="Hubbard S.S."/>
            <person name="Banfield J.F."/>
        </authorList>
    </citation>
    <scope>NUCLEOTIDE SEQUENCE [LARGE SCALE GENOMIC DNA]</scope>
</reference>
<evidence type="ECO:0008006" key="4">
    <source>
        <dbReference type="Google" id="ProtNLM"/>
    </source>
</evidence>
<accession>A0A1F7X718</accession>
<keyword evidence="1" id="KW-0812">Transmembrane</keyword>
<keyword evidence="1" id="KW-0472">Membrane</keyword>
<dbReference type="Gene3D" id="2.70.70.10">
    <property type="entry name" value="Glucose Permease (Domain IIA)"/>
    <property type="match status" value="1"/>
</dbReference>
<sequence length="235" mass="26576">MKNIFGILKVLGIILIILLIYLGWKKWIFKSAIDKKFITSSPIDLSQIDRISKFRSCAGHDASGINSYGEKESNRSMKHYAVPLSKYDGTHDQVKILAPFDGKIGRIQIGQKTESTGRSISMMTMGGWVFEFGHVEPLFNLKVGQKVVSGEVIGYYKAGDGHAFDLQLYHSGNVRSDMEVGIDSYISHLTPEVIEEYNKYSLTSDNLIISKQMRDQNECIRYDINPEDQFVNVTH</sequence>